<name>A0ABM1TC34_LIMPO</name>
<reference evidence="3 4" key="1">
    <citation type="submission" date="2025-05" db="UniProtKB">
        <authorList>
            <consortium name="RefSeq"/>
        </authorList>
    </citation>
    <scope>IDENTIFICATION</scope>
    <source>
        <tissue evidence="3 4">Muscle</tissue>
    </source>
</reference>
<evidence type="ECO:0000313" key="3">
    <source>
        <dbReference type="RefSeq" id="XP_013785196.1"/>
    </source>
</evidence>
<organism evidence="2 4">
    <name type="scientific">Limulus polyphemus</name>
    <name type="common">Atlantic horseshoe crab</name>
    <dbReference type="NCBI Taxonomy" id="6850"/>
    <lineage>
        <taxon>Eukaryota</taxon>
        <taxon>Metazoa</taxon>
        <taxon>Ecdysozoa</taxon>
        <taxon>Arthropoda</taxon>
        <taxon>Chelicerata</taxon>
        <taxon>Merostomata</taxon>
        <taxon>Xiphosura</taxon>
        <taxon>Limulidae</taxon>
        <taxon>Limulus</taxon>
    </lineage>
</organism>
<dbReference type="GeneID" id="106469261"/>
<dbReference type="InterPro" id="IPR018865">
    <property type="entry name" value="STK19-like"/>
</dbReference>
<sequence>MMSRGAKRRLPDVYKKKKKVFCVSNGSVKDDNTFKEQESAQKVDMFASSEIYSADIPNDTEASLFFLKSVFPVESFEGRLPPIILKHQIYTIVKNKTLVDKQVNELRAKNKIRLFKLGADETETAIVFFDDFKKHVLSHSDGSELIENFLSQIVASCPDISYNKNWLQEEMKFQEEDISKLMHLGLLNARDIGSWWLAIPRAGEFMKAFLRGRKAVLQALRRSKYKELFQAELESRNLPKEAKLGMKYHIFDIIGAEFVTCISTSSGKLLRLRD</sequence>
<evidence type="ECO:0000256" key="1">
    <source>
        <dbReference type="ARBA" id="ARBA00093458"/>
    </source>
</evidence>
<keyword evidence="2" id="KW-1185">Reference proteome</keyword>
<dbReference type="RefSeq" id="XP_022253440.1">
    <property type="nucleotide sequence ID" value="XM_022397732.1"/>
</dbReference>
<evidence type="ECO:0000313" key="2">
    <source>
        <dbReference type="Proteomes" id="UP000694941"/>
    </source>
</evidence>
<dbReference type="Proteomes" id="UP000694941">
    <property type="component" value="Unplaced"/>
</dbReference>
<gene>
    <name evidence="3 4 5" type="primary">LOC106469261</name>
</gene>
<dbReference type="RefSeq" id="XP_013785196.1">
    <property type="nucleotide sequence ID" value="XM_013929742.2"/>
</dbReference>
<evidence type="ECO:0000313" key="5">
    <source>
        <dbReference type="RefSeq" id="XP_022253441.1"/>
    </source>
</evidence>
<proteinExistence type="inferred from homology"/>
<dbReference type="RefSeq" id="XP_022253441.1">
    <property type="nucleotide sequence ID" value="XM_022397733.1"/>
</dbReference>
<dbReference type="PANTHER" id="PTHR15243:SF0">
    <property type="entry name" value="SERINE_THREONINE-PROTEIN KINASE 19"/>
    <property type="match status" value="1"/>
</dbReference>
<dbReference type="Pfam" id="PF10494">
    <property type="entry name" value="Stk19"/>
    <property type="match status" value="1"/>
</dbReference>
<comment type="similarity">
    <text evidence="1">Belongs to the STK19 family.</text>
</comment>
<accession>A0ABM1TC34</accession>
<protein>
    <submittedName>
        <fullName evidence="3 4">Serine/threonine-protein kinase 19-like isoform X1</fullName>
    </submittedName>
</protein>
<dbReference type="PANTHER" id="PTHR15243">
    <property type="entry name" value="SERINE/THREONINE-PROTEIN KINASE 19"/>
    <property type="match status" value="1"/>
</dbReference>
<evidence type="ECO:0000313" key="4">
    <source>
        <dbReference type="RefSeq" id="XP_022253440.1"/>
    </source>
</evidence>